<reference evidence="3 4" key="1">
    <citation type="journal article" date="2013" name="J. Mol. Microbiol. Biotechnol.">
        <title>Analysis of the Complete Genomes of Acholeplasma brassicae , A. palmae and A. laidlawii and Their Comparison to the Obligate Parasites from ' Candidatus Phytoplasma'.</title>
        <authorList>
            <person name="Kube M."/>
            <person name="Siewert C."/>
            <person name="Migdoll A.M."/>
            <person name="Duduk B."/>
            <person name="Holz S."/>
            <person name="Rabus R."/>
            <person name="Seemuller E."/>
            <person name="Mitrovic J."/>
            <person name="Muller I."/>
            <person name="Buttner C."/>
            <person name="Reinhardt R."/>
        </authorList>
    </citation>
    <scope>NUCLEOTIDE SEQUENCE [LARGE SCALE GENOMIC DNA]</scope>
    <source>
        <strain evidence="4">0502</strain>
    </source>
</reference>
<proteinExistence type="predicted"/>
<evidence type="ECO:0000256" key="2">
    <source>
        <dbReference type="SAM" id="Phobius"/>
    </source>
</evidence>
<dbReference type="AlphaFoldDB" id="U4KPR0"/>
<feature type="compositionally biased region" description="Polar residues" evidence="1">
    <location>
        <begin position="286"/>
        <end position="295"/>
    </location>
</feature>
<evidence type="ECO:0000256" key="1">
    <source>
        <dbReference type="SAM" id="MobiDB-lite"/>
    </source>
</evidence>
<keyword evidence="2" id="KW-0812">Transmembrane</keyword>
<accession>U4KPR0</accession>
<dbReference type="KEGG" id="abra:BN85314210"/>
<dbReference type="EMBL" id="FO681348">
    <property type="protein sequence ID" value="CCV66442.1"/>
    <property type="molecule type" value="Genomic_DNA"/>
</dbReference>
<gene>
    <name evidence="3" type="ORF">BN85314210</name>
</gene>
<keyword evidence="2" id="KW-0472">Membrane</keyword>
<feature type="compositionally biased region" description="Basic and acidic residues" evidence="1">
    <location>
        <begin position="297"/>
        <end position="308"/>
    </location>
</feature>
<keyword evidence="4" id="KW-1185">Reference proteome</keyword>
<dbReference type="RefSeq" id="WP_030005302.1">
    <property type="nucleotide sequence ID" value="NC_022549.1"/>
</dbReference>
<feature type="transmembrane region" description="Helical" evidence="2">
    <location>
        <begin position="235"/>
        <end position="255"/>
    </location>
</feature>
<feature type="region of interest" description="Disordered" evidence="1">
    <location>
        <begin position="266"/>
        <end position="308"/>
    </location>
</feature>
<dbReference type="Proteomes" id="UP000032737">
    <property type="component" value="Chromosome"/>
</dbReference>
<dbReference type="HOGENOM" id="CLU_902014_0_0_14"/>
<protein>
    <submittedName>
        <fullName evidence="3">Uncharacterized protein</fullName>
    </submittedName>
</protein>
<sequence length="308" mass="35063">MSLKFLGRLFFGLAVLMIGYTVYGFSAIDMQSKHIVKYGDLAVEKGEYEYFQQISKYYYQDALLSEKVTTATGSFNLNMFVMSSGDYNSVVILIDHLTGYSEQDGLLLKVSLENLVETKDELEVVELFMDNTLSKKWYITTLDPNKIYEGQENIQDILDVELYLIGEKPEKGEERIDTLLYDFDQTSGVFASKEYLDLNGVVFNDDDKALSSAELLDLGILESDGHSFAEFQGVLWRNMGIYVVLVIIIAYLMFFRGRDRFGNKKISKYGPKPAPGKETKVVTQEPVKQNFNSKSLGEPEKQDKNDKK</sequence>
<evidence type="ECO:0000313" key="3">
    <source>
        <dbReference type="EMBL" id="CCV66442.1"/>
    </source>
</evidence>
<keyword evidence="2" id="KW-1133">Transmembrane helix</keyword>
<organism evidence="3 4">
    <name type="scientific">Acholeplasma brassicae</name>
    <dbReference type="NCBI Taxonomy" id="61635"/>
    <lineage>
        <taxon>Bacteria</taxon>
        <taxon>Bacillati</taxon>
        <taxon>Mycoplasmatota</taxon>
        <taxon>Mollicutes</taxon>
        <taxon>Acholeplasmatales</taxon>
        <taxon>Acholeplasmataceae</taxon>
        <taxon>Acholeplasma</taxon>
    </lineage>
</organism>
<name>U4KPR0_9MOLU</name>
<evidence type="ECO:0000313" key="4">
    <source>
        <dbReference type="Proteomes" id="UP000032737"/>
    </source>
</evidence>